<dbReference type="GO" id="GO:0030313">
    <property type="term" value="C:cell envelope"/>
    <property type="evidence" value="ECO:0007669"/>
    <property type="project" value="UniProtKB-SubCell"/>
</dbReference>
<dbReference type="EMBL" id="VKGK01000002">
    <property type="protein sequence ID" value="TRY16029.1"/>
    <property type="molecule type" value="Genomic_DNA"/>
</dbReference>
<dbReference type="GO" id="GO:0017004">
    <property type="term" value="P:cytochrome complex assembly"/>
    <property type="evidence" value="ECO:0007669"/>
    <property type="project" value="UniProtKB-KW"/>
</dbReference>
<dbReference type="Pfam" id="PF00578">
    <property type="entry name" value="AhpC-TSA"/>
    <property type="match status" value="1"/>
</dbReference>
<keyword evidence="5" id="KW-0732">Signal</keyword>
<dbReference type="AlphaFoldDB" id="A0A553JUA0"/>
<evidence type="ECO:0000313" key="7">
    <source>
        <dbReference type="EMBL" id="TRY16029.1"/>
    </source>
</evidence>
<organism evidence="7 8">
    <name type="scientific">Shewanella hanedai</name>
    <name type="common">Alteromonas hanedai</name>
    <dbReference type="NCBI Taxonomy" id="25"/>
    <lineage>
        <taxon>Bacteria</taxon>
        <taxon>Pseudomonadati</taxon>
        <taxon>Pseudomonadota</taxon>
        <taxon>Gammaproteobacteria</taxon>
        <taxon>Alteromonadales</taxon>
        <taxon>Shewanellaceae</taxon>
        <taxon>Shewanella</taxon>
    </lineage>
</organism>
<gene>
    <name evidence="7" type="ORF">FN961_03400</name>
</gene>
<dbReference type="RefSeq" id="WP_143563124.1">
    <property type="nucleotide sequence ID" value="NZ_BMPL01000002.1"/>
</dbReference>
<feature type="chain" id="PRO_5021937391" evidence="5">
    <location>
        <begin position="23"/>
        <end position="167"/>
    </location>
</feature>
<dbReference type="PROSITE" id="PS51257">
    <property type="entry name" value="PROKAR_LIPOPROTEIN"/>
    <property type="match status" value="1"/>
</dbReference>
<dbReference type="PANTHER" id="PTHR42852:SF6">
    <property type="entry name" value="THIOL:DISULFIDE INTERCHANGE PROTEIN DSBE"/>
    <property type="match status" value="1"/>
</dbReference>
<dbReference type="PANTHER" id="PTHR42852">
    <property type="entry name" value="THIOL:DISULFIDE INTERCHANGE PROTEIN DSBE"/>
    <property type="match status" value="1"/>
</dbReference>
<evidence type="ECO:0000313" key="8">
    <source>
        <dbReference type="Proteomes" id="UP000318126"/>
    </source>
</evidence>
<dbReference type="GO" id="GO:0016491">
    <property type="term" value="F:oxidoreductase activity"/>
    <property type="evidence" value="ECO:0007669"/>
    <property type="project" value="InterPro"/>
</dbReference>
<accession>A0A553JUA0</accession>
<dbReference type="GO" id="GO:0016209">
    <property type="term" value="F:antioxidant activity"/>
    <property type="evidence" value="ECO:0007669"/>
    <property type="project" value="InterPro"/>
</dbReference>
<sequence length="167" mass="18620">MKLLTAISLLFITLLITGCATSSIEQETHTEYQTYVQTGELSPVTLFTDTQGNRINLNSSQNAKLLVLFATWCPDSQRAMNALKGSDLNLDPNLDIIGIGREENKEALDKFAAEYEINFPLIADKDRSIYAKFANAGIPRLILLDKDNQIVKTIIAEGENPLMEVQW</sequence>
<keyword evidence="3" id="KW-1015">Disulfide bond</keyword>
<evidence type="ECO:0000256" key="2">
    <source>
        <dbReference type="ARBA" id="ARBA00022748"/>
    </source>
</evidence>
<dbReference type="OrthoDB" id="6398367at2"/>
<keyword evidence="2" id="KW-0201">Cytochrome c-type biogenesis</keyword>
<protein>
    <submittedName>
        <fullName evidence="7">TlpA family protein disulfide reductase</fullName>
    </submittedName>
</protein>
<dbReference type="InterPro" id="IPR050553">
    <property type="entry name" value="Thioredoxin_ResA/DsbE_sf"/>
</dbReference>
<evidence type="ECO:0000259" key="6">
    <source>
        <dbReference type="PROSITE" id="PS51352"/>
    </source>
</evidence>
<comment type="subcellular location">
    <subcellularLocation>
        <location evidence="1">Cell envelope</location>
    </subcellularLocation>
</comment>
<dbReference type="InterPro" id="IPR013766">
    <property type="entry name" value="Thioredoxin_domain"/>
</dbReference>
<evidence type="ECO:0000256" key="5">
    <source>
        <dbReference type="SAM" id="SignalP"/>
    </source>
</evidence>
<dbReference type="PROSITE" id="PS51352">
    <property type="entry name" value="THIOREDOXIN_2"/>
    <property type="match status" value="1"/>
</dbReference>
<evidence type="ECO:0000256" key="1">
    <source>
        <dbReference type="ARBA" id="ARBA00004196"/>
    </source>
</evidence>
<feature type="signal peptide" evidence="5">
    <location>
        <begin position="1"/>
        <end position="22"/>
    </location>
</feature>
<dbReference type="InterPro" id="IPR000866">
    <property type="entry name" value="AhpC/TSA"/>
</dbReference>
<keyword evidence="4" id="KW-0676">Redox-active center</keyword>
<dbReference type="Gene3D" id="3.40.30.10">
    <property type="entry name" value="Glutaredoxin"/>
    <property type="match status" value="1"/>
</dbReference>
<evidence type="ECO:0000256" key="4">
    <source>
        <dbReference type="ARBA" id="ARBA00023284"/>
    </source>
</evidence>
<comment type="caution">
    <text evidence="7">The sequence shown here is derived from an EMBL/GenBank/DDBJ whole genome shotgun (WGS) entry which is preliminary data.</text>
</comment>
<name>A0A553JUA0_SHEHA</name>
<evidence type="ECO:0000256" key="3">
    <source>
        <dbReference type="ARBA" id="ARBA00023157"/>
    </source>
</evidence>
<proteinExistence type="predicted"/>
<dbReference type="InterPro" id="IPR036249">
    <property type="entry name" value="Thioredoxin-like_sf"/>
</dbReference>
<feature type="domain" description="Thioredoxin" evidence="6">
    <location>
        <begin position="36"/>
        <end position="167"/>
    </location>
</feature>
<dbReference type="Proteomes" id="UP000318126">
    <property type="component" value="Unassembled WGS sequence"/>
</dbReference>
<dbReference type="CDD" id="cd02966">
    <property type="entry name" value="TlpA_like_family"/>
    <property type="match status" value="1"/>
</dbReference>
<keyword evidence="8" id="KW-1185">Reference proteome</keyword>
<reference evidence="8" key="1">
    <citation type="submission" date="2019-07" db="EMBL/GenBank/DDBJ databases">
        <title>Shewanella sp. YLB-08 draft genomic sequence.</title>
        <authorList>
            <person name="Yu L."/>
        </authorList>
    </citation>
    <scope>NUCLEOTIDE SEQUENCE [LARGE SCALE GENOMIC DNA]</scope>
    <source>
        <strain evidence="8">JCM 20706</strain>
    </source>
</reference>
<dbReference type="SUPFAM" id="SSF52833">
    <property type="entry name" value="Thioredoxin-like"/>
    <property type="match status" value="1"/>
</dbReference>